<feature type="domain" description="HTH rpiR-type" evidence="5">
    <location>
        <begin position="3"/>
        <end position="79"/>
    </location>
</feature>
<dbReference type="SUPFAM" id="SSF53697">
    <property type="entry name" value="SIS domain"/>
    <property type="match status" value="1"/>
</dbReference>
<dbReference type="InterPro" id="IPR001347">
    <property type="entry name" value="SIS_dom"/>
</dbReference>
<protein>
    <submittedName>
        <fullName evidence="7">MurR/RpiR family transcriptional regulator</fullName>
    </submittedName>
</protein>
<name>A0A926EFU7_9FIRM</name>
<dbReference type="InterPro" id="IPR035472">
    <property type="entry name" value="RpiR-like_SIS"/>
</dbReference>
<evidence type="ECO:0000256" key="2">
    <source>
        <dbReference type="ARBA" id="ARBA00023125"/>
    </source>
</evidence>
<keyword evidence="1" id="KW-0805">Transcription regulation</keyword>
<evidence type="ECO:0000256" key="1">
    <source>
        <dbReference type="ARBA" id="ARBA00023015"/>
    </source>
</evidence>
<dbReference type="GO" id="GO:0003677">
    <property type="term" value="F:DNA binding"/>
    <property type="evidence" value="ECO:0007669"/>
    <property type="project" value="UniProtKB-KW"/>
</dbReference>
<feature type="domain" description="SIS" evidence="6">
    <location>
        <begin position="125"/>
        <end position="265"/>
    </location>
</feature>
<keyword evidence="3" id="KW-0804">Transcription</keyword>
<dbReference type="InterPro" id="IPR000281">
    <property type="entry name" value="HTH_RpiR"/>
</dbReference>
<dbReference type="GO" id="GO:1901135">
    <property type="term" value="P:carbohydrate derivative metabolic process"/>
    <property type="evidence" value="ECO:0007669"/>
    <property type="project" value="InterPro"/>
</dbReference>
<gene>
    <name evidence="7" type="ORF">H8718_12415</name>
</gene>
<keyword evidence="4" id="KW-1133">Transmembrane helix</keyword>
<dbReference type="InterPro" id="IPR046348">
    <property type="entry name" value="SIS_dom_sf"/>
</dbReference>
<evidence type="ECO:0000259" key="6">
    <source>
        <dbReference type="PROSITE" id="PS51464"/>
    </source>
</evidence>
<sequence length="304" mass="34455">MNNDLIQRIKKSMPKLSKGQKLIANYILEHYEKAVFLTAAKLGTIVGVSESTVVRFANELGYDGYPKFQEALEELVKSKLTAMQRLEVTTDRIDTEHVLKSVLQTDQEKIAYTIEQVDEQVFEQAIDKIINADTIYILGVRSCAGLASFLGFYFNIIFPRVRVINTNSISEIFEIIHHIGSNDVIIGISFPRYSKRILKALEYARSKKAGVIAITDSYISPIAQYAEQTLIGRSEMISFVDSLVAPLSIINAIIVAVSLRKKDEISTNLDNLETVWMEYEVYDDTREMNNYNPNMMNGIKEKCD</sequence>
<dbReference type="PROSITE" id="PS51071">
    <property type="entry name" value="HTH_RPIR"/>
    <property type="match status" value="1"/>
</dbReference>
<keyword evidence="2" id="KW-0238">DNA-binding</keyword>
<keyword evidence="4" id="KW-0812">Transmembrane</keyword>
<dbReference type="RefSeq" id="WP_177669888.1">
    <property type="nucleotide sequence ID" value="NZ_JACRSY010000019.1"/>
</dbReference>
<dbReference type="SUPFAM" id="SSF46689">
    <property type="entry name" value="Homeodomain-like"/>
    <property type="match status" value="1"/>
</dbReference>
<dbReference type="AlphaFoldDB" id="A0A926EFU7"/>
<keyword evidence="8" id="KW-1185">Reference proteome</keyword>
<evidence type="ECO:0000313" key="8">
    <source>
        <dbReference type="Proteomes" id="UP000655830"/>
    </source>
</evidence>
<evidence type="ECO:0000256" key="3">
    <source>
        <dbReference type="ARBA" id="ARBA00023163"/>
    </source>
</evidence>
<proteinExistence type="predicted"/>
<dbReference type="PANTHER" id="PTHR30514:SF18">
    <property type="entry name" value="RPIR-FAMILY TRANSCRIPTIONAL REGULATOR"/>
    <property type="match status" value="1"/>
</dbReference>
<dbReference type="EMBL" id="JACRSY010000019">
    <property type="protein sequence ID" value="MBC8580331.1"/>
    <property type="molecule type" value="Genomic_DNA"/>
</dbReference>
<dbReference type="InterPro" id="IPR047640">
    <property type="entry name" value="RpiR-like"/>
</dbReference>
<organism evidence="7 8">
    <name type="scientific">Zhenhengia yiwuensis</name>
    <dbReference type="NCBI Taxonomy" id="2763666"/>
    <lineage>
        <taxon>Bacteria</taxon>
        <taxon>Bacillati</taxon>
        <taxon>Bacillota</taxon>
        <taxon>Clostridia</taxon>
        <taxon>Lachnospirales</taxon>
        <taxon>Lachnospiraceae</taxon>
        <taxon>Zhenhengia</taxon>
    </lineage>
</organism>
<dbReference type="Proteomes" id="UP000655830">
    <property type="component" value="Unassembled WGS sequence"/>
</dbReference>
<evidence type="ECO:0000313" key="7">
    <source>
        <dbReference type="EMBL" id="MBC8580331.1"/>
    </source>
</evidence>
<dbReference type="GO" id="GO:0003700">
    <property type="term" value="F:DNA-binding transcription factor activity"/>
    <property type="evidence" value="ECO:0007669"/>
    <property type="project" value="InterPro"/>
</dbReference>
<dbReference type="CDD" id="cd05013">
    <property type="entry name" value="SIS_RpiR"/>
    <property type="match status" value="1"/>
</dbReference>
<dbReference type="Gene3D" id="1.10.10.10">
    <property type="entry name" value="Winged helix-like DNA-binding domain superfamily/Winged helix DNA-binding domain"/>
    <property type="match status" value="1"/>
</dbReference>
<keyword evidence="4" id="KW-0472">Membrane</keyword>
<dbReference type="Gene3D" id="3.40.50.10490">
    <property type="entry name" value="Glucose-6-phosphate isomerase like protein, domain 1"/>
    <property type="match status" value="1"/>
</dbReference>
<comment type="caution">
    <text evidence="7">The sequence shown here is derived from an EMBL/GenBank/DDBJ whole genome shotgun (WGS) entry which is preliminary data.</text>
</comment>
<dbReference type="InterPro" id="IPR009057">
    <property type="entry name" value="Homeodomain-like_sf"/>
</dbReference>
<dbReference type="GO" id="GO:0097367">
    <property type="term" value="F:carbohydrate derivative binding"/>
    <property type="evidence" value="ECO:0007669"/>
    <property type="project" value="InterPro"/>
</dbReference>
<dbReference type="PANTHER" id="PTHR30514">
    <property type="entry name" value="GLUCOKINASE"/>
    <property type="match status" value="1"/>
</dbReference>
<reference evidence="7" key="1">
    <citation type="submission" date="2020-08" db="EMBL/GenBank/DDBJ databases">
        <title>Genome public.</title>
        <authorList>
            <person name="Liu C."/>
            <person name="Sun Q."/>
        </authorList>
    </citation>
    <scope>NUCLEOTIDE SEQUENCE</scope>
    <source>
        <strain evidence="7">NSJ-12</strain>
    </source>
</reference>
<evidence type="ECO:0000256" key="4">
    <source>
        <dbReference type="SAM" id="Phobius"/>
    </source>
</evidence>
<dbReference type="InterPro" id="IPR036388">
    <property type="entry name" value="WH-like_DNA-bd_sf"/>
</dbReference>
<feature type="transmembrane region" description="Helical" evidence="4">
    <location>
        <begin position="236"/>
        <end position="259"/>
    </location>
</feature>
<dbReference type="Pfam" id="PF01418">
    <property type="entry name" value="HTH_6"/>
    <property type="match status" value="1"/>
</dbReference>
<dbReference type="Pfam" id="PF01380">
    <property type="entry name" value="SIS"/>
    <property type="match status" value="1"/>
</dbReference>
<dbReference type="PROSITE" id="PS51464">
    <property type="entry name" value="SIS"/>
    <property type="match status" value="1"/>
</dbReference>
<evidence type="ECO:0000259" key="5">
    <source>
        <dbReference type="PROSITE" id="PS51071"/>
    </source>
</evidence>
<accession>A0A926EFU7</accession>